<reference evidence="2" key="1">
    <citation type="submission" date="2016-10" db="EMBL/GenBank/DDBJ databases">
        <authorList>
            <person name="Tanifuji G."/>
            <person name="Kume K."/>
            <person name="Nakayama T."/>
            <person name="Takabayashi S."/>
            <person name="Hashimoto T."/>
        </authorList>
    </citation>
    <scope>NUCLEOTIDE SEQUENCE</scope>
    <source>
        <strain evidence="2">NY0173</strain>
    </source>
</reference>
<keyword evidence="3" id="KW-1185">Reference proteome</keyword>
<dbReference type="Proteomes" id="UP000265618">
    <property type="component" value="Unassembled WGS sequence"/>
</dbReference>
<dbReference type="EMBL" id="BDIP01000806">
    <property type="protein sequence ID" value="GCA62504.1"/>
    <property type="molecule type" value="Genomic_DNA"/>
</dbReference>
<comment type="caution">
    <text evidence="2">The sequence shown here is derived from an EMBL/GenBank/DDBJ whole genome shotgun (WGS) entry which is preliminary data.</text>
</comment>
<evidence type="ECO:0000313" key="2">
    <source>
        <dbReference type="EMBL" id="GCA62858.1"/>
    </source>
</evidence>
<name>A0A391NUF0_9EUKA</name>
<gene>
    <name evidence="1" type="ORF">KIPB_003966</name>
    <name evidence="2" type="ORF">KIPB_006226</name>
</gene>
<protein>
    <submittedName>
        <fullName evidence="2">Uncharacterized protein</fullName>
    </submittedName>
</protein>
<evidence type="ECO:0000313" key="3">
    <source>
        <dbReference type="Proteomes" id="UP000265618"/>
    </source>
</evidence>
<evidence type="ECO:0000313" key="1">
    <source>
        <dbReference type="EMBL" id="GCA62504.1"/>
    </source>
</evidence>
<dbReference type="EMBL" id="BDIP01001574">
    <property type="protein sequence ID" value="GCA62858.1"/>
    <property type="molecule type" value="Genomic_DNA"/>
</dbReference>
<sequence length="103" mass="11557">MLTPQVHTLNGRRIRSLAGHVVEPMVASLQVEEEGDPAAKEVTLPVEPWLSPADTHWSLPERVGERIEEQVSQSLLGINNVKSVFMRDQEDKKDESETQNEGQ</sequence>
<accession>A0A391NUF0</accession>
<proteinExistence type="predicted"/>
<reference evidence="2 3" key="2">
    <citation type="journal article" date="2018" name="PLoS ONE">
        <title>The draft genome of Kipferlia bialata reveals reductive genome evolution in fornicate parasites.</title>
        <authorList>
            <person name="Tanifuji G."/>
            <person name="Takabayashi S."/>
            <person name="Kume K."/>
            <person name="Takagi M."/>
            <person name="Nakayama T."/>
            <person name="Kamikawa R."/>
            <person name="Inagaki Y."/>
            <person name="Hashimoto T."/>
        </authorList>
    </citation>
    <scope>NUCLEOTIDE SEQUENCE [LARGE SCALE GENOMIC DNA]</scope>
    <source>
        <strain evidence="2">NY0173</strain>
    </source>
</reference>
<dbReference type="AlphaFoldDB" id="A0A391NUF0"/>
<organism evidence="2 3">
    <name type="scientific">Kipferlia bialata</name>
    <dbReference type="NCBI Taxonomy" id="797122"/>
    <lineage>
        <taxon>Eukaryota</taxon>
        <taxon>Metamonada</taxon>
        <taxon>Carpediemonas-like organisms</taxon>
        <taxon>Kipferlia</taxon>
    </lineage>
</organism>